<dbReference type="AlphaFoldDB" id="A0A554VKD6"/>
<keyword evidence="2" id="KW-1185">Reference proteome</keyword>
<organism evidence="1 2">
    <name type="scientific">Aquimarina algiphila</name>
    <dbReference type="NCBI Taxonomy" id="2047982"/>
    <lineage>
        <taxon>Bacteria</taxon>
        <taxon>Pseudomonadati</taxon>
        <taxon>Bacteroidota</taxon>
        <taxon>Flavobacteriia</taxon>
        <taxon>Flavobacteriales</taxon>
        <taxon>Flavobacteriaceae</taxon>
        <taxon>Aquimarina</taxon>
    </lineage>
</organism>
<dbReference type="EMBL" id="VLNR01000022">
    <property type="protein sequence ID" value="TSE08486.1"/>
    <property type="molecule type" value="Genomic_DNA"/>
</dbReference>
<dbReference type="Gene3D" id="3.10.450.50">
    <property type="match status" value="1"/>
</dbReference>
<proteinExistence type="predicted"/>
<comment type="caution">
    <text evidence="1">The sequence shown here is derived from an EMBL/GenBank/DDBJ whole genome shotgun (WGS) entry which is preliminary data.</text>
</comment>
<evidence type="ECO:0000313" key="1">
    <source>
        <dbReference type="EMBL" id="TSE08486.1"/>
    </source>
</evidence>
<dbReference type="SUPFAM" id="SSF54427">
    <property type="entry name" value="NTF2-like"/>
    <property type="match status" value="1"/>
</dbReference>
<protein>
    <submittedName>
        <fullName evidence="1">Nuclear transport factor 2 family protein</fullName>
    </submittedName>
</protein>
<dbReference type="Proteomes" id="UP000318833">
    <property type="component" value="Unassembled WGS sequence"/>
</dbReference>
<reference evidence="1 2" key="1">
    <citation type="submission" date="2019-07" db="EMBL/GenBank/DDBJ databases">
        <title>The draft genome sequence of Aquimarina algiphila M91.</title>
        <authorList>
            <person name="Meng X."/>
        </authorList>
    </citation>
    <scope>NUCLEOTIDE SEQUENCE [LARGE SCALE GENOMIC DNA]</scope>
    <source>
        <strain evidence="1 2">M91</strain>
    </source>
</reference>
<sequence length="126" mass="14791">MKEQQKNMIENYVTSYNEFDIDGMLKNLDRKIVFENMSNGKVDFRTEGILEFKNQAESAKHYFKQRKQIIQSWKFDKQNVTIEIDYKAILAIDLPNGLKTGEILEVKGKSEFKFENGKIRSITDKS</sequence>
<evidence type="ECO:0000313" key="2">
    <source>
        <dbReference type="Proteomes" id="UP000318833"/>
    </source>
</evidence>
<accession>A0A554VKD6</accession>
<dbReference type="RefSeq" id="WP_143916610.1">
    <property type="nucleotide sequence ID" value="NZ_CANMIK010000024.1"/>
</dbReference>
<name>A0A554VKD6_9FLAO</name>
<gene>
    <name evidence="1" type="ORF">FOF46_11990</name>
</gene>
<dbReference type="OrthoDB" id="582835at2"/>
<dbReference type="InterPro" id="IPR032710">
    <property type="entry name" value="NTF2-like_dom_sf"/>
</dbReference>